<dbReference type="Proteomes" id="UP000504611">
    <property type="component" value="Unplaced"/>
</dbReference>
<protein>
    <submittedName>
        <fullName evidence="3">Glycogen debranching enzyme-like</fullName>
    </submittedName>
</protein>
<feature type="domain" description="Glycogen debranching enzyme C-terminal" evidence="1">
    <location>
        <begin position="91"/>
        <end position="138"/>
    </location>
</feature>
<reference evidence="3" key="1">
    <citation type="submission" date="2025-08" db="UniProtKB">
        <authorList>
            <consortium name="RefSeq"/>
        </authorList>
    </citation>
    <scope>IDENTIFICATION</scope>
    <source>
        <tissue evidence="3">Muscle</tissue>
    </source>
</reference>
<accession>A0A6I9NQZ8</accession>
<dbReference type="Pfam" id="PF06202">
    <property type="entry name" value="GDE_C"/>
    <property type="match status" value="1"/>
</dbReference>
<feature type="non-terminal residue" evidence="3">
    <location>
        <position position="1"/>
    </location>
</feature>
<dbReference type="RefSeq" id="XP_010776896.1">
    <property type="nucleotide sequence ID" value="XM_010778594.1"/>
</dbReference>
<dbReference type="InterPro" id="IPR032790">
    <property type="entry name" value="GDE_C"/>
</dbReference>
<evidence type="ECO:0000313" key="3">
    <source>
        <dbReference type="RefSeq" id="XP_010776896.1"/>
    </source>
</evidence>
<dbReference type="KEGG" id="ncc:104951861"/>
<keyword evidence="2" id="KW-1185">Reference proteome</keyword>
<dbReference type="InterPro" id="IPR010401">
    <property type="entry name" value="AGL/Gdb1"/>
</dbReference>
<dbReference type="AlphaFoldDB" id="A0A6I9NQZ8"/>
<dbReference type="PANTHER" id="PTHR10569:SF2">
    <property type="entry name" value="GLYCOGEN DEBRANCHING ENZYME"/>
    <property type="match status" value="1"/>
</dbReference>
<dbReference type="GeneID" id="104951861"/>
<name>A0A6I9NQZ8_9TELE</name>
<evidence type="ECO:0000259" key="1">
    <source>
        <dbReference type="Pfam" id="PF06202"/>
    </source>
</evidence>
<dbReference type="PANTHER" id="PTHR10569">
    <property type="entry name" value="GLYCOGEN DEBRANCHING ENZYME"/>
    <property type="match status" value="1"/>
</dbReference>
<organism evidence="2 3">
    <name type="scientific">Notothenia coriiceps</name>
    <name type="common">black rockcod</name>
    <dbReference type="NCBI Taxonomy" id="8208"/>
    <lineage>
        <taxon>Eukaryota</taxon>
        <taxon>Metazoa</taxon>
        <taxon>Chordata</taxon>
        <taxon>Craniata</taxon>
        <taxon>Vertebrata</taxon>
        <taxon>Euteleostomi</taxon>
        <taxon>Actinopterygii</taxon>
        <taxon>Neopterygii</taxon>
        <taxon>Teleostei</taxon>
        <taxon>Neoteleostei</taxon>
        <taxon>Acanthomorphata</taxon>
        <taxon>Eupercaria</taxon>
        <taxon>Perciformes</taxon>
        <taxon>Notothenioidei</taxon>
        <taxon>Nototheniidae</taxon>
        <taxon>Notothenia</taxon>
    </lineage>
</organism>
<evidence type="ECO:0000313" key="2">
    <source>
        <dbReference type="Proteomes" id="UP000504611"/>
    </source>
</evidence>
<sequence length="138" mass="15161">IGQWLAAMFNYLKHIPRYLIPCYFDAILVSTHTTALDASQKLMSSFVQNGSSFVRYLALGSVQMCGVGDLPALPPLSTKLDNVPYRVSPVTGQKEQCCVSLAAGLPHFSSGIFRCWGRDTFIALRGLVLLTGRHIEAR</sequence>
<gene>
    <name evidence="3" type="primary">LOC104951861</name>
</gene>
<proteinExistence type="predicted"/>
<dbReference type="OrthoDB" id="10248904at2759"/>
<dbReference type="GO" id="GO:0005980">
    <property type="term" value="P:glycogen catabolic process"/>
    <property type="evidence" value="ECO:0007669"/>
    <property type="project" value="InterPro"/>
</dbReference>
<feature type="non-terminal residue" evidence="3">
    <location>
        <position position="138"/>
    </location>
</feature>
<dbReference type="GO" id="GO:0004134">
    <property type="term" value="F:4-alpha-glucanotransferase activity"/>
    <property type="evidence" value="ECO:0007669"/>
    <property type="project" value="InterPro"/>
</dbReference>
<dbReference type="GO" id="GO:0004135">
    <property type="term" value="F:amylo-alpha-1,6-glucosidase activity"/>
    <property type="evidence" value="ECO:0007669"/>
    <property type="project" value="InterPro"/>
</dbReference>